<keyword evidence="4" id="KW-1185">Reference proteome</keyword>
<reference evidence="4" key="1">
    <citation type="journal article" date="2019" name="Int. J. Syst. Evol. Microbiol.">
        <title>The Global Catalogue of Microorganisms (GCM) 10K type strain sequencing project: providing services to taxonomists for standard genome sequencing and annotation.</title>
        <authorList>
            <consortium name="The Broad Institute Genomics Platform"/>
            <consortium name="The Broad Institute Genome Sequencing Center for Infectious Disease"/>
            <person name="Wu L."/>
            <person name="Ma J."/>
        </authorList>
    </citation>
    <scope>NUCLEOTIDE SEQUENCE [LARGE SCALE GENOMIC DNA]</scope>
    <source>
        <strain evidence="4">KCTC 52644</strain>
    </source>
</reference>
<feature type="chain" id="PRO_5045262122" evidence="2">
    <location>
        <begin position="20"/>
        <end position="62"/>
    </location>
</feature>
<dbReference type="Proteomes" id="UP001597549">
    <property type="component" value="Unassembled WGS sequence"/>
</dbReference>
<name>A0ABW5Z5A9_9FLAO</name>
<dbReference type="RefSeq" id="WP_379804831.1">
    <property type="nucleotide sequence ID" value="NZ_JBHUOL010000010.1"/>
</dbReference>
<accession>A0ABW5Z5A9</accession>
<proteinExistence type="predicted"/>
<gene>
    <name evidence="3" type="ORF">ACFSX9_04275</name>
</gene>
<feature type="region of interest" description="Disordered" evidence="1">
    <location>
        <begin position="28"/>
        <end position="62"/>
    </location>
</feature>
<comment type="caution">
    <text evidence="3">The sequence shown here is derived from an EMBL/GenBank/DDBJ whole genome shotgun (WGS) entry which is preliminary data.</text>
</comment>
<feature type="signal peptide" evidence="2">
    <location>
        <begin position="1"/>
        <end position="19"/>
    </location>
</feature>
<keyword evidence="2" id="KW-0732">Signal</keyword>
<evidence type="ECO:0000256" key="2">
    <source>
        <dbReference type="SAM" id="SignalP"/>
    </source>
</evidence>
<dbReference type="EMBL" id="JBHUOL010000010">
    <property type="protein sequence ID" value="MFD2907944.1"/>
    <property type="molecule type" value="Genomic_DNA"/>
</dbReference>
<feature type="compositionally biased region" description="Basic residues" evidence="1">
    <location>
        <begin position="53"/>
        <end position="62"/>
    </location>
</feature>
<evidence type="ECO:0000313" key="4">
    <source>
        <dbReference type="Proteomes" id="UP001597549"/>
    </source>
</evidence>
<organism evidence="3 4">
    <name type="scientific">Flavobacterium ardleyense</name>
    <dbReference type="NCBI Taxonomy" id="2038737"/>
    <lineage>
        <taxon>Bacteria</taxon>
        <taxon>Pseudomonadati</taxon>
        <taxon>Bacteroidota</taxon>
        <taxon>Flavobacteriia</taxon>
        <taxon>Flavobacteriales</taxon>
        <taxon>Flavobacteriaceae</taxon>
        <taxon>Flavobacterium</taxon>
    </lineage>
</organism>
<sequence length="62" mass="7034">MKNLFFIIAFIFAFSTAEAQGKKQKQYRSAESGRYVTKQKAEKSPATTYSTPRKARLKKGAK</sequence>
<evidence type="ECO:0000313" key="3">
    <source>
        <dbReference type="EMBL" id="MFD2907944.1"/>
    </source>
</evidence>
<protein>
    <submittedName>
        <fullName evidence="3">Uncharacterized protein</fullName>
    </submittedName>
</protein>
<evidence type="ECO:0000256" key="1">
    <source>
        <dbReference type="SAM" id="MobiDB-lite"/>
    </source>
</evidence>